<evidence type="ECO:0000256" key="2">
    <source>
        <dbReference type="ARBA" id="ARBA00006462"/>
    </source>
</evidence>
<evidence type="ECO:0000256" key="6">
    <source>
        <dbReference type="ARBA" id="ARBA00023136"/>
    </source>
</evidence>
<keyword evidence="3 7" id="KW-0812">Transmembrane</keyword>
<reference evidence="8 9" key="1">
    <citation type="submission" date="2022-01" db="EMBL/GenBank/DDBJ databases">
        <title>A chromosomal length assembly of Cordylochernes scorpioides.</title>
        <authorList>
            <person name="Zeh D."/>
            <person name="Zeh J."/>
        </authorList>
    </citation>
    <scope>NUCLEOTIDE SEQUENCE [LARGE SCALE GENOMIC DNA]</scope>
    <source>
        <strain evidence="8">IN4F17</strain>
        <tissue evidence="8">Whole Body</tissue>
    </source>
</reference>
<comment type="subcellular location">
    <subcellularLocation>
        <location evidence="1">Membrane</location>
        <topology evidence="1">Single-pass type II membrane protein</topology>
    </subcellularLocation>
</comment>
<keyword evidence="6 7" id="KW-0472">Membrane</keyword>
<evidence type="ECO:0000256" key="5">
    <source>
        <dbReference type="ARBA" id="ARBA00022989"/>
    </source>
</evidence>
<name>A0ABY6LN40_9ARAC</name>
<dbReference type="Proteomes" id="UP001235939">
    <property type="component" value="Chromosome 20"/>
</dbReference>
<keyword evidence="9" id="KW-1185">Reference proteome</keyword>
<evidence type="ECO:0000256" key="1">
    <source>
        <dbReference type="ARBA" id="ARBA00004606"/>
    </source>
</evidence>
<evidence type="ECO:0000256" key="4">
    <source>
        <dbReference type="ARBA" id="ARBA00022968"/>
    </source>
</evidence>
<feature type="transmembrane region" description="Helical" evidence="7">
    <location>
        <begin position="30"/>
        <end position="56"/>
    </location>
</feature>
<keyword evidence="5 7" id="KW-1133">Transmembrane helix</keyword>
<evidence type="ECO:0000256" key="3">
    <source>
        <dbReference type="ARBA" id="ARBA00022692"/>
    </source>
</evidence>
<dbReference type="PANTHER" id="PTHR23033">
    <property type="entry name" value="BETA1,3-GALACTOSYLTRANSFERASE"/>
    <property type="match status" value="1"/>
</dbReference>
<sequence>MVEELCENVRLTRTSSLSWLSKTARMITSLLYLPFGSRLFLFSSACVSGFLFAFIWHQYLSILEFSLSYHQPYNPHGGGGGGVLRDTHYNTWFHQFNLTRHSVPEEEKSFLHFDNAHSEATFLFNQTSVLCVIFVKTIGTTKAINATWAQHCNHRIFLGPLKDKTFPVLEISRPLNFYSLCKGFFPLWSKYKGQVDWVLFADDKTFAILENLRHYVAPLNSSRPYYLGYAVKTFSATYNIADAGIAISQGTMALLEQDFRNPTSCNHFGFARRRYDQGLGSLLAEYSVVPQDTRDARGRGRFNPFSFEKLLIPGQISTFNSFWKTSAYPNPKSALVRSTTQLAAVTWLVQGGECCSPRAITFHDLACSELYLLYYLVYHLRPFVHSPRGLGNGPPAHLPDTSSPSMLGHSFVQPLLIGLIQPRPKRSTPGHHWPFRDGVYKECP</sequence>
<accession>A0ABY6LN40</accession>
<evidence type="ECO:0000313" key="8">
    <source>
        <dbReference type="EMBL" id="UYV81802.1"/>
    </source>
</evidence>
<evidence type="ECO:0000256" key="7">
    <source>
        <dbReference type="SAM" id="Phobius"/>
    </source>
</evidence>
<dbReference type="PANTHER" id="PTHR23033:SF49">
    <property type="entry name" value="PUTATIVE-RELATED"/>
    <property type="match status" value="1"/>
</dbReference>
<dbReference type="EMBL" id="CP092882">
    <property type="protein sequence ID" value="UYV81802.1"/>
    <property type="molecule type" value="Genomic_DNA"/>
</dbReference>
<keyword evidence="4" id="KW-0735">Signal-anchor</keyword>
<comment type="similarity">
    <text evidence="2">Belongs to the glycosyltransferase 31 family. Beta3-Gal-T subfamily.</text>
</comment>
<dbReference type="Gene3D" id="3.90.550.50">
    <property type="match status" value="1"/>
</dbReference>
<proteinExistence type="inferred from homology"/>
<protein>
    <submittedName>
        <fullName evidence="8">Uncharacterized protein</fullName>
    </submittedName>
</protein>
<evidence type="ECO:0000313" key="9">
    <source>
        <dbReference type="Proteomes" id="UP001235939"/>
    </source>
</evidence>
<gene>
    <name evidence="8" type="ORF">LAZ67_20002495</name>
</gene>
<organism evidence="8 9">
    <name type="scientific">Cordylochernes scorpioides</name>
    <dbReference type="NCBI Taxonomy" id="51811"/>
    <lineage>
        <taxon>Eukaryota</taxon>
        <taxon>Metazoa</taxon>
        <taxon>Ecdysozoa</taxon>
        <taxon>Arthropoda</taxon>
        <taxon>Chelicerata</taxon>
        <taxon>Arachnida</taxon>
        <taxon>Pseudoscorpiones</taxon>
        <taxon>Cheliferoidea</taxon>
        <taxon>Chernetidae</taxon>
        <taxon>Cordylochernes</taxon>
    </lineage>
</organism>
<dbReference type="InterPro" id="IPR026050">
    <property type="entry name" value="C1GALT1/C1GALT1_chp1"/>
</dbReference>